<sequence>MPIMTFSIPNMSQLSPENIQVLQDAARQSGEINMSVGSRQYSITHVQSLDGFTVEPVRGGFLDRLFRREHRMAERAISLERRLNNGNDFYSLFNNYFRRVIEDYMEGKVNNATLQNKINSCAFNLDYARFSYPESFLICPITLCKPEYGVFMKNSQESKICSLYDQASLLHLVKNNASHPLSRELITESMIMEKDKCHFDHKRDAFVVSDS</sequence>
<accession>A0A789RBV4</accession>
<gene>
    <name evidence="1" type="ORF">GGB84_000594</name>
</gene>
<protein>
    <submittedName>
        <fullName evidence="1">DUF1076 domain-containing protein</fullName>
    </submittedName>
</protein>
<dbReference type="GO" id="GO:0044403">
    <property type="term" value="P:biological process involved in symbiotic interaction"/>
    <property type="evidence" value="ECO:0007669"/>
    <property type="project" value="InterPro"/>
</dbReference>
<dbReference type="Gene3D" id="3.30.40.80">
    <property type="entry name" value="Effector protein NleG"/>
    <property type="match status" value="1"/>
</dbReference>
<dbReference type="EMBL" id="DAAYTU010000003">
    <property type="protein sequence ID" value="HAG5769003.1"/>
    <property type="molecule type" value="Genomic_DNA"/>
</dbReference>
<proteinExistence type="predicted"/>
<dbReference type="GO" id="GO:0004842">
    <property type="term" value="F:ubiquitin-protein transferase activity"/>
    <property type="evidence" value="ECO:0007669"/>
    <property type="project" value="InterPro"/>
</dbReference>
<dbReference type="InterPro" id="IPR038436">
    <property type="entry name" value="Effector_NleG_sf"/>
</dbReference>
<name>A0A789RBV4_ECOLX</name>
<reference evidence="1" key="1">
    <citation type="journal article" date="2018" name="Genome Biol.">
        <title>SKESA: strategic k-mer extension for scrupulous assemblies.</title>
        <authorList>
            <person name="Souvorov A."/>
            <person name="Agarwala R."/>
            <person name="Lipman D.J."/>
        </authorList>
    </citation>
    <scope>NUCLEOTIDE SEQUENCE [LARGE SCALE GENOMIC DNA]</scope>
    <source>
        <strain evidence="1">1839</strain>
    </source>
</reference>
<evidence type="ECO:0000313" key="1">
    <source>
        <dbReference type="EMBL" id="HAG5769003.1"/>
    </source>
</evidence>
<dbReference type="InterPro" id="IPR010489">
    <property type="entry name" value="Effector_NleG"/>
</dbReference>
<reference evidence="1" key="2">
    <citation type="submission" date="2020-02" db="EMBL/GenBank/DDBJ databases">
        <authorList>
            <consortium name="NCBI Pathogen Detection Project"/>
        </authorList>
    </citation>
    <scope>NUCLEOTIDE SEQUENCE</scope>
    <source>
        <strain evidence="1">1839</strain>
    </source>
</reference>
<organism evidence="1">
    <name type="scientific">Escherichia coli</name>
    <dbReference type="NCBI Taxonomy" id="562"/>
    <lineage>
        <taxon>Bacteria</taxon>
        <taxon>Pseudomonadati</taxon>
        <taxon>Pseudomonadota</taxon>
        <taxon>Gammaproteobacteria</taxon>
        <taxon>Enterobacterales</taxon>
        <taxon>Enterobacteriaceae</taxon>
        <taxon>Escherichia</taxon>
    </lineage>
</organism>
<dbReference type="Pfam" id="PF06416">
    <property type="entry name" value="T3SS_NleG"/>
    <property type="match status" value="1"/>
</dbReference>
<comment type="caution">
    <text evidence="1">The sequence shown here is derived from an EMBL/GenBank/DDBJ whole genome shotgun (WGS) entry which is preliminary data.</text>
</comment>
<dbReference type="AlphaFoldDB" id="A0A789RBV4"/>